<evidence type="ECO:0000313" key="4">
    <source>
        <dbReference type="Proteomes" id="UP000178526"/>
    </source>
</evidence>
<keyword evidence="1" id="KW-0812">Transmembrane</keyword>
<gene>
    <name evidence="3" type="ORF">A2042_00035</name>
</gene>
<sequence>MSTKSKDDKNKIFIFRKLINLMFQNVVSILESNFIYLSQIFARDREIKFLYKDGVRIFFTKDVPSDFAKSINSFLDHSFSDKSTLLKSTKSRAVTTDIFPQNGSNGKRIFIKRYMVTNRLKGIINLITPSKAWREMYITNKLLKSGIPTAKPLLVAEKRSNSRLKESYLITEGIPNTKTFLSFIQSETSQKKKRELLGKLTNFISRLHNEGFYHADLSLRNILVSETKGNDLELFVMDIDKGILSKKVSSWSRAKNLFQILRLMNQKLYFTEDDRNFLIENYSENSNFLPPDKLWKQIKRVDLYSTIKKNYRKIKRGEI</sequence>
<dbReference type="InterPro" id="IPR011009">
    <property type="entry name" value="Kinase-like_dom_sf"/>
</dbReference>
<organism evidence="3 4">
    <name type="scientific">Candidatus Schekmanbacteria bacterium GWA2_38_11</name>
    <dbReference type="NCBI Taxonomy" id="1817876"/>
    <lineage>
        <taxon>Bacteria</taxon>
        <taxon>Candidatus Schekmaniibacteriota</taxon>
    </lineage>
</organism>
<evidence type="ECO:0000313" key="3">
    <source>
        <dbReference type="EMBL" id="OGL43105.1"/>
    </source>
</evidence>
<dbReference type="PROSITE" id="PS00109">
    <property type="entry name" value="PROTEIN_KINASE_TYR"/>
    <property type="match status" value="1"/>
</dbReference>
<dbReference type="Gene3D" id="1.10.510.10">
    <property type="entry name" value="Transferase(Phosphotransferase) domain 1"/>
    <property type="match status" value="1"/>
</dbReference>
<feature type="domain" description="Protein kinase" evidence="2">
    <location>
        <begin position="79"/>
        <end position="319"/>
    </location>
</feature>
<dbReference type="SUPFAM" id="SSF56112">
    <property type="entry name" value="Protein kinase-like (PK-like)"/>
    <property type="match status" value="1"/>
</dbReference>
<dbReference type="PROSITE" id="PS50011">
    <property type="entry name" value="PROTEIN_KINASE_DOM"/>
    <property type="match status" value="1"/>
</dbReference>
<dbReference type="GO" id="GO:0004672">
    <property type="term" value="F:protein kinase activity"/>
    <property type="evidence" value="ECO:0007669"/>
    <property type="project" value="InterPro"/>
</dbReference>
<dbReference type="Proteomes" id="UP000178526">
    <property type="component" value="Unassembled WGS sequence"/>
</dbReference>
<evidence type="ECO:0000259" key="2">
    <source>
        <dbReference type="PROSITE" id="PS50011"/>
    </source>
</evidence>
<dbReference type="Pfam" id="PF06293">
    <property type="entry name" value="Kdo"/>
    <property type="match status" value="1"/>
</dbReference>
<reference evidence="3 4" key="1">
    <citation type="journal article" date="2016" name="Nat. Commun.">
        <title>Thousands of microbial genomes shed light on interconnected biogeochemical processes in an aquifer system.</title>
        <authorList>
            <person name="Anantharaman K."/>
            <person name="Brown C.T."/>
            <person name="Hug L.A."/>
            <person name="Sharon I."/>
            <person name="Castelle C.J."/>
            <person name="Probst A.J."/>
            <person name="Thomas B.C."/>
            <person name="Singh A."/>
            <person name="Wilkins M.J."/>
            <person name="Karaoz U."/>
            <person name="Brodie E.L."/>
            <person name="Williams K.H."/>
            <person name="Hubbard S.S."/>
            <person name="Banfield J.F."/>
        </authorList>
    </citation>
    <scope>NUCLEOTIDE SEQUENCE [LARGE SCALE GENOMIC DNA]</scope>
</reference>
<name>A0A1F7RNG4_9BACT</name>
<protein>
    <recommendedName>
        <fullName evidence="2">Protein kinase domain-containing protein</fullName>
    </recommendedName>
</protein>
<accession>A0A1F7RNG4</accession>
<keyword evidence="1" id="KW-1133">Transmembrane helix</keyword>
<keyword evidence="1" id="KW-0472">Membrane</keyword>
<evidence type="ECO:0000256" key="1">
    <source>
        <dbReference type="SAM" id="Phobius"/>
    </source>
</evidence>
<comment type="caution">
    <text evidence="3">The sequence shown here is derived from an EMBL/GenBank/DDBJ whole genome shotgun (WGS) entry which is preliminary data.</text>
</comment>
<proteinExistence type="predicted"/>
<dbReference type="InterPro" id="IPR000719">
    <property type="entry name" value="Prot_kinase_dom"/>
</dbReference>
<dbReference type="EMBL" id="MGDB01000012">
    <property type="protein sequence ID" value="OGL43105.1"/>
    <property type="molecule type" value="Genomic_DNA"/>
</dbReference>
<dbReference type="InterPro" id="IPR008266">
    <property type="entry name" value="Tyr_kinase_AS"/>
</dbReference>
<dbReference type="AlphaFoldDB" id="A0A1F7RNG4"/>
<dbReference type="GO" id="GO:0005524">
    <property type="term" value="F:ATP binding"/>
    <property type="evidence" value="ECO:0007669"/>
    <property type="project" value="InterPro"/>
</dbReference>
<feature type="transmembrane region" description="Helical" evidence="1">
    <location>
        <begin position="21"/>
        <end position="42"/>
    </location>
</feature>